<dbReference type="GeneID" id="5896223"/>
<dbReference type="STRING" id="81824.A9VE08"/>
<feature type="transmembrane region" description="Helical" evidence="5">
    <location>
        <begin position="317"/>
        <end position="335"/>
    </location>
</feature>
<dbReference type="InterPro" id="IPR006202">
    <property type="entry name" value="Neur_chan_lig-bd"/>
</dbReference>
<sequence length="443" mass="49769">MQENLIILPAIMTKQSSSDLEHAGASFTSVFLGRMHPPLPEADLAKYRDLVLKHEIQVGDLAVLGVDGLQQLGISNLVHAARIAAAAQGDVRSDPPKVDGKPVEVQAKVGIISFGRVDTVSQSAYVRFFFDLHWIDPSMIGADPANVPPYLWRPDAYVFNATGDYNKTVHPATLLDPERGLMLQALEFEATFDNPMDLRDFPFDSDAATIHVIAVEEQSAEDYVLRPWSEGEANATKLFFDPEFVAEWTIRGHSIDGYELMGGNSIPYSHMLIHLHLQRRSSFYLWKLVLPLFLSTVFCFSSFFFEPDNLSDRNATSLTMFLATAALLFVIGSLLPKTSFLTRIDKFVIVSLLVQFVVAVLSWVIAGGFGDIASHRVDNIDRYGLIFLPTFYFMATLFYFAPPLVQHLLLSPTDRPEYPMTHFHDDKVELGFYPFVMFENIFL</sequence>
<name>A9VE08_MONBE</name>
<dbReference type="FunCoup" id="A9VE08">
    <property type="interactions" value="340"/>
</dbReference>
<organism evidence="8 9">
    <name type="scientific">Monosiga brevicollis</name>
    <name type="common">Choanoflagellate</name>
    <dbReference type="NCBI Taxonomy" id="81824"/>
    <lineage>
        <taxon>Eukaryota</taxon>
        <taxon>Choanoflagellata</taxon>
        <taxon>Craspedida</taxon>
        <taxon>Salpingoecidae</taxon>
        <taxon>Monosiga</taxon>
    </lineage>
</organism>
<dbReference type="Pfam" id="PF00536">
    <property type="entry name" value="SAM_1"/>
    <property type="match status" value="1"/>
</dbReference>
<dbReference type="PANTHER" id="PTHR18945">
    <property type="entry name" value="NEUROTRANSMITTER GATED ION CHANNEL"/>
    <property type="match status" value="1"/>
</dbReference>
<evidence type="ECO:0000259" key="7">
    <source>
        <dbReference type="Pfam" id="PF02931"/>
    </source>
</evidence>
<dbReference type="Gene3D" id="1.20.58.390">
    <property type="entry name" value="Neurotransmitter-gated ion-channel transmembrane domain"/>
    <property type="match status" value="1"/>
</dbReference>
<dbReference type="InterPro" id="IPR036719">
    <property type="entry name" value="Neuro-gated_channel_TM_sf"/>
</dbReference>
<dbReference type="EMBL" id="CH991593">
    <property type="protein sequence ID" value="EDQ84226.1"/>
    <property type="molecule type" value="Genomic_DNA"/>
</dbReference>
<dbReference type="AlphaFoldDB" id="A9VE08"/>
<proteinExistence type="predicted"/>
<dbReference type="GO" id="GO:0004888">
    <property type="term" value="F:transmembrane signaling receptor activity"/>
    <property type="evidence" value="ECO:0007669"/>
    <property type="project" value="InterPro"/>
</dbReference>
<evidence type="ECO:0000256" key="4">
    <source>
        <dbReference type="ARBA" id="ARBA00023136"/>
    </source>
</evidence>
<dbReference type="Gene3D" id="2.70.170.10">
    <property type="entry name" value="Neurotransmitter-gated ion-channel ligand-binding domain"/>
    <property type="match status" value="1"/>
</dbReference>
<dbReference type="KEGG" id="mbr:MONBRDRAFT_39352"/>
<dbReference type="GO" id="GO:0005230">
    <property type="term" value="F:extracellular ligand-gated monoatomic ion channel activity"/>
    <property type="evidence" value="ECO:0007669"/>
    <property type="project" value="InterPro"/>
</dbReference>
<evidence type="ECO:0000259" key="6">
    <source>
        <dbReference type="Pfam" id="PF00536"/>
    </source>
</evidence>
<accession>A9VE08</accession>
<reference evidence="8 9" key="1">
    <citation type="journal article" date="2008" name="Nature">
        <title>The genome of the choanoflagellate Monosiga brevicollis and the origin of metazoans.</title>
        <authorList>
            <consortium name="JGI Sequencing"/>
            <person name="King N."/>
            <person name="Westbrook M.J."/>
            <person name="Young S.L."/>
            <person name="Kuo A."/>
            <person name="Abedin M."/>
            <person name="Chapman J."/>
            <person name="Fairclough S."/>
            <person name="Hellsten U."/>
            <person name="Isogai Y."/>
            <person name="Letunic I."/>
            <person name="Marr M."/>
            <person name="Pincus D."/>
            <person name="Putnam N."/>
            <person name="Rokas A."/>
            <person name="Wright K.J."/>
            <person name="Zuzow R."/>
            <person name="Dirks W."/>
            <person name="Good M."/>
            <person name="Goodstein D."/>
            <person name="Lemons D."/>
            <person name="Li W."/>
            <person name="Lyons J.B."/>
            <person name="Morris A."/>
            <person name="Nichols S."/>
            <person name="Richter D.J."/>
            <person name="Salamov A."/>
            <person name="Bork P."/>
            <person name="Lim W.A."/>
            <person name="Manning G."/>
            <person name="Miller W.T."/>
            <person name="McGinnis W."/>
            <person name="Shapiro H."/>
            <person name="Tjian R."/>
            <person name="Grigoriev I.V."/>
            <person name="Rokhsar D."/>
        </authorList>
    </citation>
    <scope>NUCLEOTIDE SEQUENCE [LARGE SCALE GENOMIC DNA]</scope>
    <source>
        <strain evidence="9">MX1 / ATCC 50154</strain>
    </source>
</reference>
<dbReference type="Pfam" id="PF02931">
    <property type="entry name" value="Neur_chan_LBD"/>
    <property type="match status" value="1"/>
</dbReference>
<feature type="domain" description="Neurotransmitter-gated ion-channel ligand-binding" evidence="7">
    <location>
        <begin position="93"/>
        <end position="280"/>
    </location>
</feature>
<dbReference type="SUPFAM" id="SSF90112">
    <property type="entry name" value="Neurotransmitter-gated ion-channel transmembrane pore"/>
    <property type="match status" value="1"/>
</dbReference>
<evidence type="ECO:0000256" key="2">
    <source>
        <dbReference type="ARBA" id="ARBA00022692"/>
    </source>
</evidence>
<feature type="transmembrane region" description="Helical" evidence="5">
    <location>
        <begin position="284"/>
        <end position="305"/>
    </location>
</feature>
<evidence type="ECO:0000313" key="9">
    <source>
        <dbReference type="Proteomes" id="UP000001357"/>
    </source>
</evidence>
<dbReference type="InterPro" id="IPR001660">
    <property type="entry name" value="SAM"/>
</dbReference>
<evidence type="ECO:0000256" key="3">
    <source>
        <dbReference type="ARBA" id="ARBA00022989"/>
    </source>
</evidence>
<evidence type="ECO:0000313" key="8">
    <source>
        <dbReference type="EMBL" id="EDQ84226.1"/>
    </source>
</evidence>
<dbReference type="OMA" id="KAQSQGC"/>
<evidence type="ECO:0000256" key="5">
    <source>
        <dbReference type="SAM" id="Phobius"/>
    </source>
</evidence>
<dbReference type="SUPFAM" id="SSF63712">
    <property type="entry name" value="Nicotinic receptor ligand binding domain-like"/>
    <property type="match status" value="1"/>
</dbReference>
<comment type="subcellular location">
    <subcellularLocation>
        <location evidence="1">Membrane</location>
        <topology evidence="1">Multi-pass membrane protein</topology>
    </subcellularLocation>
</comment>
<feature type="transmembrane region" description="Helical" evidence="5">
    <location>
        <begin position="386"/>
        <end position="405"/>
    </location>
</feature>
<feature type="domain" description="SAM" evidence="6">
    <location>
        <begin position="39"/>
        <end position="88"/>
    </location>
</feature>
<keyword evidence="2 5" id="KW-0812">Transmembrane</keyword>
<keyword evidence="3 5" id="KW-1133">Transmembrane helix</keyword>
<evidence type="ECO:0000256" key="1">
    <source>
        <dbReference type="ARBA" id="ARBA00004141"/>
    </source>
</evidence>
<dbReference type="RefSeq" id="XP_001750950.1">
    <property type="nucleotide sequence ID" value="XM_001750898.1"/>
</dbReference>
<feature type="transmembrane region" description="Helical" evidence="5">
    <location>
        <begin position="347"/>
        <end position="366"/>
    </location>
</feature>
<dbReference type="eggNOG" id="KOG3644">
    <property type="taxonomic scope" value="Eukaryota"/>
</dbReference>
<dbReference type="Proteomes" id="UP000001357">
    <property type="component" value="Unassembled WGS sequence"/>
</dbReference>
<evidence type="ECO:0008006" key="10">
    <source>
        <dbReference type="Google" id="ProtNLM"/>
    </source>
</evidence>
<keyword evidence="4 5" id="KW-0472">Membrane</keyword>
<keyword evidence="9" id="KW-1185">Reference proteome</keyword>
<protein>
    <recommendedName>
        <fullName evidence="10">Neurotransmitter-gated ion-channel ligand-binding domain-containing protein</fullName>
    </recommendedName>
</protein>
<dbReference type="InterPro" id="IPR006201">
    <property type="entry name" value="Neur_channel"/>
</dbReference>
<dbReference type="InterPro" id="IPR036734">
    <property type="entry name" value="Neur_chan_lig-bd_sf"/>
</dbReference>
<dbReference type="InParanoid" id="A9VE08"/>
<dbReference type="InterPro" id="IPR038050">
    <property type="entry name" value="Neuro_actylchol_rec"/>
</dbReference>
<gene>
    <name evidence="8" type="ORF">MONBRDRAFT_39352</name>
</gene>
<dbReference type="GO" id="GO:0016020">
    <property type="term" value="C:membrane"/>
    <property type="evidence" value="ECO:0007669"/>
    <property type="project" value="UniProtKB-SubCell"/>
</dbReference>